<accession>A0ABX5J1N4</accession>
<dbReference type="Proteomes" id="UP000240800">
    <property type="component" value="Unassembled WGS sequence"/>
</dbReference>
<reference evidence="2 3" key="1">
    <citation type="submission" date="2018-04" db="EMBL/GenBank/DDBJ databases">
        <title>Genomic Encyclopedia of Type Strains, Phase III (KMG-III): the genomes of soil and plant-associated and newly described type strains.</title>
        <authorList>
            <person name="Whitman W."/>
        </authorList>
    </citation>
    <scope>NUCLEOTIDE SEQUENCE [LARGE SCALE GENOMIC DNA]</scope>
    <source>
        <strain evidence="2 3">JA192</strain>
    </source>
</reference>
<evidence type="ECO:0000256" key="1">
    <source>
        <dbReference type="SAM" id="MobiDB-lite"/>
    </source>
</evidence>
<protein>
    <submittedName>
        <fullName evidence="2">Uncharacterized protein</fullName>
    </submittedName>
</protein>
<sequence>MKTIVTFIRPWNRYNRGEIAGFDPATAAALIGIHAVPYRPAEAASPAIPAAAPAPAPAAPEPAPSFEAAMTALETPAETAPKSAATGTADLPVQGRRK</sequence>
<proteinExistence type="predicted"/>
<feature type="region of interest" description="Disordered" evidence="1">
    <location>
        <begin position="74"/>
        <end position="98"/>
    </location>
</feature>
<gene>
    <name evidence="2" type="ORF">C8J29_1142</name>
</gene>
<name>A0ABX5J1N4_9RHOB</name>
<evidence type="ECO:0000313" key="3">
    <source>
        <dbReference type="Proteomes" id="UP000240800"/>
    </source>
</evidence>
<dbReference type="EMBL" id="PZZW01000014">
    <property type="protein sequence ID" value="PTM74824.1"/>
    <property type="molecule type" value="Genomic_DNA"/>
</dbReference>
<comment type="caution">
    <text evidence="2">The sequence shown here is derived from an EMBL/GenBank/DDBJ whole genome shotgun (WGS) entry which is preliminary data.</text>
</comment>
<keyword evidence="3" id="KW-1185">Reference proteome</keyword>
<evidence type="ECO:0000313" key="2">
    <source>
        <dbReference type="EMBL" id="PTM74824.1"/>
    </source>
</evidence>
<organism evidence="2 3">
    <name type="scientific">Cereibacter johrii</name>
    <dbReference type="NCBI Taxonomy" id="445629"/>
    <lineage>
        <taxon>Bacteria</taxon>
        <taxon>Pseudomonadati</taxon>
        <taxon>Pseudomonadota</taxon>
        <taxon>Alphaproteobacteria</taxon>
        <taxon>Rhodobacterales</taxon>
        <taxon>Paracoccaceae</taxon>
        <taxon>Cereibacter</taxon>
    </lineage>
</organism>
<dbReference type="RefSeq" id="WP_108223561.1">
    <property type="nucleotide sequence ID" value="NZ_PZZW01000014.1"/>
</dbReference>